<reference evidence="2" key="1">
    <citation type="submission" date="2020-01" db="EMBL/GenBank/DDBJ databases">
        <title>Development of genomics and gene disruption for Polysphondylium violaceum indicates a role for the polyketide synthase stlB in stalk morphogenesis.</title>
        <authorList>
            <person name="Narita B."/>
            <person name="Kawabe Y."/>
            <person name="Kin K."/>
            <person name="Saito T."/>
            <person name="Gibbs R."/>
            <person name="Kuspa A."/>
            <person name="Muzny D."/>
            <person name="Queller D."/>
            <person name="Richards S."/>
            <person name="Strassman J."/>
            <person name="Sucgang R."/>
            <person name="Worley K."/>
            <person name="Schaap P."/>
        </authorList>
    </citation>
    <scope>NUCLEOTIDE SEQUENCE</scope>
    <source>
        <strain evidence="2">QSvi11</strain>
    </source>
</reference>
<keyword evidence="3" id="KW-1185">Reference proteome</keyword>
<evidence type="ECO:0000256" key="1">
    <source>
        <dbReference type="SAM" id="SignalP"/>
    </source>
</evidence>
<protein>
    <recommendedName>
        <fullName evidence="4">Carbohydrate binding domain-containing protein</fullName>
    </recommendedName>
</protein>
<gene>
    <name evidence="2" type="ORF">CYY_007373</name>
</gene>
<feature type="chain" id="PRO_5035174336" description="Carbohydrate binding domain-containing protein" evidence="1">
    <location>
        <begin position="18"/>
        <end position="152"/>
    </location>
</feature>
<feature type="signal peptide" evidence="1">
    <location>
        <begin position="1"/>
        <end position="17"/>
    </location>
</feature>
<dbReference type="PROSITE" id="PS51257">
    <property type="entry name" value="PROKAR_LIPOPROTEIN"/>
    <property type="match status" value="1"/>
</dbReference>
<sequence>MKFIILIIFVLVTLTNAQTSSSCSKLLSPHHLANKCIIVSIAGVNNYSLSQEGYKGYMEAVDGGFKNKGIIVNLQTYETYCYNGKRQPFSVHAAFNYDNVKIFLNGTISIQNTYSNMKCFDYFATFESNFYLYSLTLRALDTCYTLDYGEAC</sequence>
<dbReference type="Proteomes" id="UP000695562">
    <property type="component" value="Unassembled WGS sequence"/>
</dbReference>
<comment type="caution">
    <text evidence="2">The sequence shown here is derived from an EMBL/GenBank/DDBJ whole genome shotgun (WGS) entry which is preliminary data.</text>
</comment>
<dbReference type="AlphaFoldDB" id="A0A8J4UQX6"/>
<evidence type="ECO:0000313" key="2">
    <source>
        <dbReference type="EMBL" id="KAF2071311.1"/>
    </source>
</evidence>
<evidence type="ECO:0000313" key="3">
    <source>
        <dbReference type="Proteomes" id="UP000695562"/>
    </source>
</evidence>
<proteinExistence type="predicted"/>
<name>A0A8J4UQX6_9MYCE</name>
<dbReference type="EMBL" id="AJWJ01000389">
    <property type="protein sequence ID" value="KAF2071311.1"/>
    <property type="molecule type" value="Genomic_DNA"/>
</dbReference>
<dbReference type="OrthoDB" id="18207at2759"/>
<keyword evidence="1" id="KW-0732">Signal</keyword>
<accession>A0A8J4UQX6</accession>
<evidence type="ECO:0008006" key="4">
    <source>
        <dbReference type="Google" id="ProtNLM"/>
    </source>
</evidence>
<organism evidence="2 3">
    <name type="scientific">Polysphondylium violaceum</name>
    <dbReference type="NCBI Taxonomy" id="133409"/>
    <lineage>
        <taxon>Eukaryota</taxon>
        <taxon>Amoebozoa</taxon>
        <taxon>Evosea</taxon>
        <taxon>Eumycetozoa</taxon>
        <taxon>Dictyostelia</taxon>
        <taxon>Dictyosteliales</taxon>
        <taxon>Dictyosteliaceae</taxon>
        <taxon>Polysphondylium</taxon>
    </lineage>
</organism>